<evidence type="ECO:0000313" key="10">
    <source>
        <dbReference type="Proteomes" id="UP000604825"/>
    </source>
</evidence>
<protein>
    <recommendedName>
        <fullName evidence="8">BHLH domain-containing protein</fullName>
    </recommendedName>
</protein>
<dbReference type="GO" id="GO:0000978">
    <property type="term" value="F:RNA polymerase II cis-regulatory region sequence-specific DNA binding"/>
    <property type="evidence" value="ECO:0007669"/>
    <property type="project" value="TreeGrafter"/>
</dbReference>
<dbReference type="SUPFAM" id="SSF47459">
    <property type="entry name" value="HLH, helix-loop-helix DNA-binding domain"/>
    <property type="match status" value="1"/>
</dbReference>
<keyword evidence="10" id="KW-1185">Reference proteome</keyword>
<feature type="domain" description="BHLH" evidence="8">
    <location>
        <begin position="112"/>
        <end position="163"/>
    </location>
</feature>
<dbReference type="EMBL" id="CAJGYO010000004">
    <property type="protein sequence ID" value="CAD6224591.1"/>
    <property type="molecule type" value="Genomic_DNA"/>
</dbReference>
<dbReference type="InterPro" id="IPR011598">
    <property type="entry name" value="bHLH_dom"/>
</dbReference>
<evidence type="ECO:0000313" key="9">
    <source>
        <dbReference type="EMBL" id="CAD6224591.1"/>
    </source>
</evidence>
<dbReference type="PANTHER" id="PTHR11969">
    <property type="entry name" value="MAX DIMERIZATION, MAD"/>
    <property type="match status" value="1"/>
</dbReference>
<dbReference type="OrthoDB" id="684567at2759"/>
<feature type="region of interest" description="Disordered" evidence="7">
    <location>
        <begin position="212"/>
        <end position="232"/>
    </location>
</feature>
<dbReference type="AlphaFoldDB" id="A0A811NLS3"/>
<evidence type="ECO:0000259" key="8">
    <source>
        <dbReference type="PROSITE" id="PS50888"/>
    </source>
</evidence>
<keyword evidence="4" id="KW-0238">DNA-binding</keyword>
<dbReference type="GO" id="GO:0005634">
    <property type="term" value="C:nucleus"/>
    <property type="evidence" value="ECO:0007669"/>
    <property type="project" value="UniProtKB-SubCell"/>
</dbReference>
<dbReference type="GO" id="GO:0000981">
    <property type="term" value="F:DNA-binding transcription factor activity, RNA polymerase II-specific"/>
    <property type="evidence" value="ECO:0007669"/>
    <property type="project" value="TreeGrafter"/>
</dbReference>
<dbReference type="InterPro" id="IPR036638">
    <property type="entry name" value="HLH_DNA-bd_sf"/>
</dbReference>
<comment type="subcellular location">
    <subcellularLocation>
        <location evidence="1">Nucleus</location>
    </subcellularLocation>
</comment>
<name>A0A811NLS3_9POAL</name>
<keyword evidence="6" id="KW-0539">Nucleus</keyword>
<keyword evidence="3" id="KW-0805">Transcription regulation</keyword>
<evidence type="ECO:0000256" key="5">
    <source>
        <dbReference type="ARBA" id="ARBA00023163"/>
    </source>
</evidence>
<evidence type="ECO:0000256" key="4">
    <source>
        <dbReference type="ARBA" id="ARBA00023125"/>
    </source>
</evidence>
<dbReference type="GO" id="GO:0046983">
    <property type="term" value="F:protein dimerization activity"/>
    <property type="evidence" value="ECO:0007669"/>
    <property type="project" value="InterPro"/>
</dbReference>
<evidence type="ECO:0000256" key="7">
    <source>
        <dbReference type="SAM" id="MobiDB-lite"/>
    </source>
</evidence>
<keyword evidence="5" id="KW-0804">Transcription</keyword>
<sequence>MALEAVVLSQQQSQQGSRFGCGAMAAGGPWSGLLFSGMEEAVEMGGAGAGGWNAAACSPPQLLQEMGDNPAARAMPGAGQDAPALAVTATAAAGRRKRRRTRPVKNEEEVESQRMIHIAVERNRRKQMNEYLAALRSLMPPAYTQRGDQASIVGGAISFVKELEQLLQSLEAQRRSRRRPADDVDPDDAGPFADFFTFPQYSMCAAVAAPENTDHREGAGLEEESSGSKPSAVADVEATMVESHANLRVLSRRRPRQLLRLVLGLQGHRVTVLHLNMSSAGHMVLYSFSLKVEDDCQLTSVDEIAAAAHQIVEKINEEQGCSLE</sequence>
<proteinExistence type="inferred from homology"/>
<dbReference type="PANTHER" id="PTHR11969:SF54">
    <property type="entry name" value="MAD-LIKE PROTEIN 1"/>
    <property type="match status" value="1"/>
</dbReference>
<evidence type="ECO:0000256" key="6">
    <source>
        <dbReference type="ARBA" id="ARBA00023242"/>
    </source>
</evidence>
<evidence type="ECO:0000256" key="3">
    <source>
        <dbReference type="ARBA" id="ARBA00023015"/>
    </source>
</evidence>
<dbReference type="SMART" id="SM00353">
    <property type="entry name" value="HLH"/>
    <property type="match status" value="1"/>
</dbReference>
<evidence type="ECO:0000256" key="2">
    <source>
        <dbReference type="ARBA" id="ARBA00005510"/>
    </source>
</evidence>
<dbReference type="CDD" id="cd11448">
    <property type="entry name" value="bHLH_AtFAMA_like"/>
    <property type="match status" value="1"/>
</dbReference>
<dbReference type="PROSITE" id="PS50888">
    <property type="entry name" value="BHLH"/>
    <property type="match status" value="1"/>
</dbReference>
<comment type="similarity">
    <text evidence="2">Belongs to the bHLH protein family.</text>
</comment>
<dbReference type="Pfam" id="PF00010">
    <property type="entry name" value="HLH"/>
    <property type="match status" value="1"/>
</dbReference>
<organism evidence="9 10">
    <name type="scientific">Miscanthus lutarioriparius</name>
    <dbReference type="NCBI Taxonomy" id="422564"/>
    <lineage>
        <taxon>Eukaryota</taxon>
        <taxon>Viridiplantae</taxon>
        <taxon>Streptophyta</taxon>
        <taxon>Embryophyta</taxon>
        <taxon>Tracheophyta</taxon>
        <taxon>Spermatophyta</taxon>
        <taxon>Magnoliopsida</taxon>
        <taxon>Liliopsida</taxon>
        <taxon>Poales</taxon>
        <taxon>Poaceae</taxon>
        <taxon>PACMAD clade</taxon>
        <taxon>Panicoideae</taxon>
        <taxon>Andropogonodae</taxon>
        <taxon>Andropogoneae</taxon>
        <taxon>Saccharinae</taxon>
        <taxon>Miscanthus</taxon>
    </lineage>
</organism>
<gene>
    <name evidence="9" type="ORF">NCGR_LOCUS16859</name>
</gene>
<reference evidence="9" key="1">
    <citation type="submission" date="2020-10" db="EMBL/GenBank/DDBJ databases">
        <authorList>
            <person name="Han B."/>
            <person name="Lu T."/>
            <person name="Zhao Q."/>
            <person name="Huang X."/>
            <person name="Zhao Y."/>
        </authorList>
    </citation>
    <scope>NUCLEOTIDE SEQUENCE</scope>
</reference>
<evidence type="ECO:0000256" key="1">
    <source>
        <dbReference type="ARBA" id="ARBA00004123"/>
    </source>
</evidence>
<dbReference type="Proteomes" id="UP000604825">
    <property type="component" value="Unassembled WGS sequence"/>
</dbReference>
<dbReference type="Gene3D" id="4.10.280.10">
    <property type="entry name" value="Helix-loop-helix DNA-binding domain"/>
    <property type="match status" value="1"/>
</dbReference>
<accession>A0A811NLS3</accession>
<comment type="caution">
    <text evidence="9">The sequence shown here is derived from an EMBL/GenBank/DDBJ whole genome shotgun (WGS) entry which is preliminary data.</text>
</comment>